<sequence>MKPNLKSIPSQFNPGIHLTAYLIRKVLLKAVIKHVHQLSGSIMDFGCGSKPYKSLFTVDEYVGVDYNGEGHSHVNESIDVFYDGVHIPFDDNRFDGIFSTEVFEHVFNLEDILKELNRVLKTGGKMLITCPFAICEHEQPVDFARYTSFGLKALLERNGFKVIEFDKAGSAFQTISQLFISYFQTHIIRRLFGKIPGVRTAVSYAFMTVFNILAVVGNLFWPKGDDLYMNNVVVVVKEKNLN</sequence>
<comment type="caution">
    <text evidence="3">The sequence shown here is derived from an EMBL/GenBank/DDBJ whole genome shotgun (WGS) entry which is preliminary data.</text>
</comment>
<dbReference type="Proteomes" id="UP001226434">
    <property type="component" value="Unassembled WGS sequence"/>
</dbReference>
<evidence type="ECO:0000313" key="3">
    <source>
        <dbReference type="EMBL" id="MDI3321654.1"/>
    </source>
</evidence>
<dbReference type="InterPro" id="IPR029063">
    <property type="entry name" value="SAM-dependent_MTases_sf"/>
</dbReference>
<evidence type="ECO:0000259" key="2">
    <source>
        <dbReference type="Pfam" id="PF08241"/>
    </source>
</evidence>
<dbReference type="CDD" id="cd02440">
    <property type="entry name" value="AdoMet_MTases"/>
    <property type="match status" value="1"/>
</dbReference>
<keyword evidence="3" id="KW-0808">Transferase</keyword>
<reference evidence="3 4" key="1">
    <citation type="submission" date="2023-05" db="EMBL/GenBank/DDBJ databases">
        <title>Genome sequence of Pinibacter sp. MAH-24.</title>
        <authorList>
            <person name="Huq M.A."/>
        </authorList>
    </citation>
    <scope>NUCLEOTIDE SEQUENCE [LARGE SCALE GENOMIC DNA]</scope>
    <source>
        <strain evidence="3 4">MAH-24</strain>
    </source>
</reference>
<protein>
    <submittedName>
        <fullName evidence="3">Class I SAM-dependent methyltransferase</fullName>
        <ecNumber evidence="3">2.1.1.-</ecNumber>
    </submittedName>
</protein>
<keyword evidence="3" id="KW-0489">Methyltransferase</keyword>
<organism evidence="3 4">
    <name type="scientific">Pinibacter soli</name>
    <dbReference type="NCBI Taxonomy" id="3044211"/>
    <lineage>
        <taxon>Bacteria</taxon>
        <taxon>Pseudomonadati</taxon>
        <taxon>Bacteroidota</taxon>
        <taxon>Chitinophagia</taxon>
        <taxon>Chitinophagales</taxon>
        <taxon>Chitinophagaceae</taxon>
        <taxon>Pinibacter</taxon>
    </lineage>
</organism>
<dbReference type="Pfam" id="PF08241">
    <property type="entry name" value="Methyltransf_11"/>
    <property type="match status" value="1"/>
</dbReference>
<keyword evidence="1" id="KW-0812">Transmembrane</keyword>
<dbReference type="RefSeq" id="WP_282335759.1">
    <property type="nucleotide sequence ID" value="NZ_JASBRG010000007.1"/>
</dbReference>
<keyword evidence="1" id="KW-0472">Membrane</keyword>
<gene>
    <name evidence="3" type="ORF">QJ048_17795</name>
</gene>
<dbReference type="InterPro" id="IPR013216">
    <property type="entry name" value="Methyltransf_11"/>
</dbReference>
<feature type="domain" description="Methyltransferase type 11" evidence="2">
    <location>
        <begin position="44"/>
        <end position="128"/>
    </location>
</feature>
<dbReference type="GO" id="GO:0008168">
    <property type="term" value="F:methyltransferase activity"/>
    <property type="evidence" value="ECO:0007669"/>
    <property type="project" value="UniProtKB-KW"/>
</dbReference>
<feature type="transmembrane region" description="Helical" evidence="1">
    <location>
        <begin position="201"/>
        <end position="221"/>
    </location>
</feature>
<name>A0ABT6RGF5_9BACT</name>
<dbReference type="SUPFAM" id="SSF53335">
    <property type="entry name" value="S-adenosyl-L-methionine-dependent methyltransferases"/>
    <property type="match status" value="1"/>
</dbReference>
<dbReference type="EC" id="2.1.1.-" evidence="3"/>
<accession>A0ABT6RGF5</accession>
<dbReference type="Gene3D" id="3.40.50.150">
    <property type="entry name" value="Vaccinia Virus protein VP39"/>
    <property type="match status" value="1"/>
</dbReference>
<keyword evidence="1" id="KW-1133">Transmembrane helix</keyword>
<evidence type="ECO:0000256" key="1">
    <source>
        <dbReference type="SAM" id="Phobius"/>
    </source>
</evidence>
<proteinExistence type="predicted"/>
<dbReference type="GO" id="GO:0032259">
    <property type="term" value="P:methylation"/>
    <property type="evidence" value="ECO:0007669"/>
    <property type="project" value="UniProtKB-KW"/>
</dbReference>
<dbReference type="EMBL" id="JASBRG010000007">
    <property type="protein sequence ID" value="MDI3321654.1"/>
    <property type="molecule type" value="Genomic_DNA"/>
</dbReference>
<evidence type="ECO:0000313" key="4">
    <source>
        <dbReference type="Proteomes" id="UP001226434"/>
    </source>
</evidence>
<keyword evidence="4" id="KW-1185">Reference proteome</keyword>